<sequence>MMDLMLNMLIIMVFMLVGVAFLTLFERKILSYLGMRKGPNKVGLMGLTQPFADGLKLFSKEFISPILKLNLGYYISPSMIFILSMIQWLLFPLEFHYVDFFFGFLFFMCITGLSVYGVIFCGWSSNSKYSFFGAYRAVAQTISYEVSLMLILLSVMIMISSYDLEKLIEYQKYMWLIFLFLPLSMMWMSSSLAETNRTPFDFAEGESELVSGFNIEYGGILFSLIFIGEYSFIMFMSLLFSLMFLGGMTYFYYLKTMILVFMFLWIRGTLPRFRYDNLMNLSWKVYLPISLNMIIFSLGLKMFLL</sequence>
<evidence type="ECO:0000256" key="9">
    <source>
        <dbReference type="ARBA" id="ARBA00023136"/>
    </source>
</evidence>
<organism evidence="13">
    <name type="scientific">Colossendeis brevirostris</name>
    <dbReference type="NCBI Taxonomy" id="619823"/>
    <lineage>
        <taxon>Eukaryota</taxon>
        <taxon>Metazoa</taxon>
        <taxon>Ecdysozoa</taxon>
        <taxon>Arthropoda</taxon>
        <taxon>Chelicerata</taxon>
        <taxon>Pycnogonida</taxon>
        <taxon>Pantopoda</taxon>
        <taxon>Colossendeidae</taxon>
        <taxon>Colossendeis</taxon>
    </lineage>
</organism>
<dbReference type="AlphaFoldDB" id="A0A9E7V4G0"/>
<evidence type="ECO:0000256" key="5">
    <source>
        <dbReference type="ARBA" id="ARBA00022448"/>
    </source>
</evidence>
<feature type="transmembrane region" description="Helical" evidence="12">
    <location>
        <begin position="250"/>
        <end position="266"/>
    </location>
</feature>
<dbReference type="PROSITE" id="PS00668">
    <property type="entry name" value="COMPLEX1_ND1_2"/>
    <property type="match status" value="1"/>
</dbReference>
<keyword evidence="5" id="KW-0813">Transport</keyword>
<dbReference type="PANTHER" id="PTHR11432:SF3">
    <property type="entry name" value="NADH-UBIQUINONE OXIDOREDUCTASE CHAIN 1"/>
    <property type="match status" value="1"/>
</dbReference>
<feature type="transmembrane region" description="Helical" evidence="12">
    <location>
        <begin position="173"/>
        <end position="193"/>
    </location>
</feature>
<evidence type="ECO:0000256" key="8">
    <source>
        <dbReference type="ARBA" id="ARBA00023075"/>
    </source>
</evidence>
<evidence type="ECO:0000256" key="1">
    <source>
        <dbReference type="ARBA" id="ARBA00003257"/>
    </source>
</evidence>
<evidence type="ECO:0000256" key="4">
    <source>
        <dbReference type="ARBA" id="ARBA00021009"/>
    </source>
</evidence>
<keyword evidence="8 11" id="KW-0830">Ubiquinone</keyword>
<evidence type="ECO:0000313" key="13">
    <source>
        <dbReference type="EMBL" id="UYX57814.1"/>
    </source>
</evidence>
<evidence type="ECO:0000256" key="10">
    <source>
        <dbReference type="RuleBase" id="RU000471"/>
    </source>
</evidence>
<keyword evidence="7 12" id="KW-1133">Transmembrane helix</keyword>
<evidence type="ECO:0000256" key="3">
    <source>
        <dbReference type="ARBA" id="ARBA00010535"/>
    </source>
</evidence>
<feature type="transmembrane region" description="Helical" evidence="12">
    <location>
        <begin position="97"/>
        <end position="121"/>
    </location>
</feature>
<comment type="similarity">
    <text evidence="3 10">Belongs to the complex I subunit 1 family.</text>
</comment>
<accession>A0A9E7V4G0</accession>
<feature type="transmembrane region" description="Helical" evidence="12">
    <location>
        <begin position="142"/>
        <end position="161"/>
    </location>
</feature>
<reference evidence="13" key="1">
    <citation type="journal article" date="2022" name="Polar Biol.">
        <title>Mitochondrial genomes provide insight into interfamilial relationships within Pycnogonida.</title>
        <authorList>
            <person name="Zehnpfennig J.R."/>
            <person name="Varney R.M."/>
            <person name="Halanych K.M."/>
            <person name="Mahon A.R."/>
        </authorList>
    </citation>
    <scope>NUCLEOTIDE SEQUENCE</scope>
</reference>
<feature type="transmembrane region" description="Helical" evidence="12">
    <location>
        <begin position="6"/>
        <end position="25"/>
    </location>
</feature>
<dbReference type="InterPro" id="IPR001694">
    <property type="entry name" value="NADH_UbQ_OxRdtase_su1/FPO"/>
</dbReference>
<dbReference type="PANTHER" id="PTHR11432">
    <property type="entry name" value="NADH DEHYDROGENASE SUBUNIT 1"/>
    <property type="match status" value="1"/>
</dbReference>
<comment type="function">
    <text evidence="1">Core subunit of the mitochondrial membrane respiratory chain NADH dehydrogenase (Complex I) that is believed to belong to the minimal assembly required for catalysis. Complex I functions in the transfer of electrons from NADH to the respiratory chain. The immediate electron acceptor for the enzyme is believed to be ubiquinone.</text>
</comment>
<proteinExistence type="inferred from homology"/>
<keyword evidence="11 13" id="KW-0496">Mitochondrion</keyword>
<feature type="transmembrane region" description="Helical" evidence="12">
    <location>
        <begin position="71"/>
        <end position="91"/>
    </location>
</feature>
<dbReference type="EC" id="7.1.1.2" evidence="11"/>
<dbReference type="GO" id="GO:0008137">
    <property type="term" value="F:NADH dehydrogenase (ubiquinone) activity"/>
    <property type="evidence" value="ECO:0007669"/>
    <property type="project" value="UniProtKB-EC"/>
</dbReference>
<evidence type="ECO:0000256" key="7">
    <source>
        <dbReference type="ARBA" id="ARBA00022989"/>
    </source>
</evidence>
<dbReference type="InterPro" id="IPR018086">
    <property type="entry name" value="NADH_UbQ_OxRdtase_su1_CS"/>
</dbReference>
<dbReference type="EMBL" id="OK623747">
    <property type="protein sequence ID" value="UYX57814.1"/>
    <property type="molecule type" value="Genomic_DNA"/>
</dbReference>
<comment type="catalytic activity">
    <reaction evidence="11">
        <text>a ubiquinone + NADH + 5 H(+)(in) = a ubiquinol + NAD(+) + 4 H(+)(out)</text>
        <dbReference type="Rhea" id="RHEA:29091"/>
        <dbReference type="Rhea" id="RHEA-COMP:9565"/>
        <dbReference type="Rhea" id="RHEA-COMP:9566"/>
        <dbReference type="ChEBI" id="CHEBI:15378"/>
        <dbReference type="ChEBI" id="CHEBI:16389"/>
        <dbReference type="ChEBI" id="CHEBI:17976"/>
        <dbReference type="ChEBI" id="CHEBI:57540"/>
        <dbReference type="ChEBI" id="CHEBI:57945"/>
        <dbReference type="EC" id="7.1.1.2"/>
    </reaction>
</comment>
<keyword evidence="9 12" id="KW-0472">Membrane</keyword>
<evidence type="ECO:0000256" key="6">
    <source>
        <dbReference type="ARBA" id="ARBA00022692"/>
    </source>
</evidence>
<dbReference type="Pfam" id="PF00146">
    <property type="entry name" value="NADHdh"/>
    <property type="match status" value="1"/>
</dbReference>
<gene>
    <name evidence="13" type="primary">nad1</name>
</gene>
<protein>
    <recommendedName>
        <fullName evidence="4 11">NADH-ubiquinone oxidoreductase chain 1</fullName>
        <ecNumber evidence="11">7.1.1.2</ecNumber>
    </recommendedName>
</protein>
<geneLocation type="mitochondrion" evidence="13"/>
<keyword evidence="6 10" id="KW-0812">Transmembrane</keyword>
<name>A0A9E7V4G0_9CHEL</name>
<dbReference type="GO" id="GO:0003954">
    <property type="term" value="F:NADH dehydrogenase activity"/>
    <property type="evidence" value="ECO:0007669"/>
    <property type="project" value="TreeGrafter"/>
</dbReference>
<evidence type="ECO:0000256" key="2">
    <source>
        <dbReference type="ARBA" id="ARBA00004225"/>
    </source>
</evidence>
<evidence type="ECO:0000256" key="11">
    <source>
        <dbReference type="RuleBase" id="RU000473"/>
    </source>
</evidence>
<evidence type="ECO:0000256" key="12">
    <source>
        <dbReference type="SAM" id="Phobius"/>
    </source>
</evidence>
<feature type="transmembrane region" description="Helical" evidence="12">
    <location>
        <begin position="286"/>
        <end position="304"/>
    </location>
</feature>
<dbReference type="HAMAP" id="MF_01350">
    <property type="entry name" value="NDH1_NuoH"/>
    <property type="match status" value="1"/>
</dbReference>
<comment type="subcellular location">
    <subcellularLocation>
        <location evidence="10">Mitochondrion inner membrane</location>
        <topology evidence="10">Multi-pass membrane protein</topology>
    </subcellularLocation>
    <subcellularLocation>
        <location evidence="2">Mitochondrion membrane</location>
        <topology evidence="2">Multi-pass membrane protein</topology>
    </subcellularLocation>
</comment>
<feature type="transmembrane region" description="Helical" evidence="12">
    <location>
        <begin position="220"/>
        <end position="244"/>
    </location>
</feature>
<dbReference type="GO" id="GO:0005743">
    <property type="term" value="C:mitochondrial inner membrane"/>
    <property type="evidence" value="ECO:0007669"/>
    <property type="project" value="UniProtKB-SubCell"/>
</dbReference>
<dbReference type="GO" id="GO:0009060">
    <property type="term" value="P:aerobic respiration"/>
    <property type="evidence" value="ECO:0007669"/>
    <property type="project" value="TreeGrafter"/>
</dbReference>
<keyword evidence="10" id="KW-0520">NAD</keyword>